<gene>
    <name evidence="1" type="ORF">J2Z44_003862</name>
</gene>
<accession>A0ABS4K8A5</accession>
<dbReference type="RefSeq" id="WP_021281911.1">
    <property type="nucleotide sequence ID" value="NZ_JAGGLL010000045.1"/>
</dbReference>
<evidence type="ECO:0000313" key="2">
    <source>
        <dbReference type="Proteomes" id="UP001519308"/>
    </source>
</evidence>
<dbReference type="EMBL" id="JAGGLL010000045">
    <property type="protein sequence ID" value="MBP2024012.1"/>
    <property type="molecule type" value="Genomic_DNA"/>
</dbReference>
<keyword evidence="2" id="KW-1185">Reference proteome</keyword>
<organism evidence="1 2">
    <name type="scientific">Clostridium punense</name>
    <dbReference type="NCBI Taxonomy" id="1054297"/>
    <lineage>
        <taxon>Bacteria</taxon>
        <taxon>Bacillati</taxon>
        <taxon>Bacillota</taxon>
        <taxon>Clostridia</taxon>
        <taxon>Eubacteriales</taxon>
        <taxon>Clostridiaceae</taxon>
        <taxon>Clostridium</taxon>
    </lineage>
</organism>
<sequence length="281" mass="30201">MQDNFEVSNSQAQQVLTDECIIAQKVYGKCRQQDCLGTVDSNTTPSPGMIQIESSRLGETQSITNAALIGGTIAPNNIIAFNATVSNVVLVPNTFELSDIKVLNITPNAFGQDGFYDVTIKYTFNYEINLLDSNGDPIAVTLGAGPGTITNISAFTTYTKLISLFGGEASSNTVVTTNTLYSSASQYNEGNLPYVFAQGIANPMAISIGTYVVNDITQYQADITIGLFTIIKLFRIVNMMVTSAGNCDIPVCEPIQPGDPCDYFNSLPFPFDDFDPPSGLL</sequence>
<comment type="caution">
    <text evidence="1">The sequence shown here is derived from an EMBL/GenBank/DDBJ whole genome shotgun (WGS) entry which is preliminary data.</text>
</comment>
<evidence type="ECO:0000313" key="1">
    <source>
        <dbReference type="EMBL" id="MBP2024012.1"/>
    </source>
</evidence>
<protein>
    <submittedName>
        <fullName evidence="1">Uncharacterized protein</fullName>
    </submittedName>
</protein>
<reference evidence="1 2" key="1">
    <citation type="submission" date="2021-03" db="EMBL/GenBank/DDBJ databases">
        <title>Genomic Encyclopedia of Type Strains, Phase IV (KMG-IV): sequencing the most valuable type-strain genomes for metagenomic binning, comparative biology and taxonomic classification.</title>
        <authorList>
            <person name="Goeker M."/>
        </authorList>
    </citation>
    <scope>NUCLEOTIDE SEQUENCE [LARGE SCALE GENOMIC DNA]</scope>
    <source>
        <strain evidence="1 2">DSM 28650</strain>
    </source>
</reference>
<dbReference type="Proteomes" id="UP001519308">
    <property type="component" value="Unassembled WGS sequence"/>
</dbReference>
<name>A0ABS4K8A5_9CLOT</name>
<proteinExistence type="predicted"/>